<dbReference type="SUPFAM" id="SSF49452">
    <property type="entry name" value="Starch-binding domain-like"/>
    <property type="match status" value="1"/>
</dbReference>
<dbReference type="SUPFAM" id="SSF51445">
    <property type="entry name" value="(Trans)glycosidases"/>
    <property type="match status" value="1"/>
</dbReference>
<dbReference type="CDD" id="cd10315">
    <property type="entry name" value="CBM41_pullulanase"/>
    <property type="match status" value="1"/>
</dbReference>
<dbReference type="Pfam" id="PF11852">
    <property type="entry name" value="Pullul_strch_C"/>
    <property type="match status" value="1"/>
</dbReference>
<dbReference type="InterPro" id="IPR013780">
    <property type="entry name" value="Glyco_hydro_b"/>
</dbReference>
<keyword evidence="4" id="KW-0326">Glycosidase</keyword>
<dbReference type="GO" id="GO:0030246">
    <property type="term" value="F:carbohydrate binding"/>
    <property type="evidence" value="ECO:0007669"/>
    <property type="project" value="InterPro"/>
</dbReference>
<dbReference type="PANTHER" id="PTHR43002">
    <property type="entry name" value="GLYCOGEN DEBRANCHING ENZYME"/>
    <property type="match status" value="1"/>
</dbReference>
<dbReference type="InterPro" id="IPR024561">
    <property type="entry name" value="Pullul_strch_C"/>
</dbReference>
<dbReference type="Pfam" id="PF17967">
    <property type="entry name" value="Pullulanase_N2"/>
    <property type="match status" value="1"/>
</dbReference>
<dbReference type="Gene3D" id="2.60.40.1110">
    <property type="match status" value="1"/>
</dbReference>
<dbReference type="InterPro" id="IPR017853">
    <property type="entry name" value="GH"/>
</dbReference>
<dbReference type="Pfam" id="PF03714">
    <property type="entry name" value="PUD"/>
    <property type="match status" value="1"/>
</dbReference>
<dbReference type="InterPro" id="IPR013784">
    <property type="entry name" value="Carb-bd-like_fold"/>
</dbReference>
<dbReference type="InterPro" id="IPR014756">
    <property type="entry name" value="Ig_E-set"/>
</dbReference>
<keyword evidence="2" id="KW-0732">Signal</keyword>
<dbReference type="RefSeq" id="WP_087506552.1">
    <property type="nucleotide sequence ID" value="NZ_BMDX01000003.1"/>
</dbReference>
<dbReference type="NCBIfam" id="TIGR02103">
    <property type="entry name" value="pullul_strch"/>
    <property type="match status" value="1"/>
</dbReference>
<evidence type="ECO:0000259" key="5">
    <source>
        <dbReference type="Pfam" id="PF02922"/>
    </source>
</evidence>
<dbReference type="Gene3D" id="2.60.40.1180">
    <property type="entry name" value="Golgi alpha-mannosidase II"/>
    <property type="match status" value="1"/>
</dbReference>
<evidence type="ECO:0000256" key="3">
    <source>
        <dbReference type="ARBA" id="ARBA00022801"/>
    </source>
</evidence>
<feature type="domain" description="Pullulanase carbohydrate-binding module 41" evidence="6">
    <location>
        <begin position="46"/>
        <end position="156"/>
    </location>
</feature>
<dbReference type="InterPro" id="IPR013783">
    <property type="entry name" value="Ig-like_fold"/>
</dbReference>
<dbReference type="CDD" id="cd02860">
    <property type="entry name" value="E_set_Pullulanase"/>
    <property type="match status" value="1"/>
</dbReference>
<evidence type="ECO:0000256" key="4">
    <source>
        <dbReference type="ARBA" id="ARBA00023295"/>
    </source>
</evidence>
<comment type="caution">
    <text evidence="9">The sequence shown here is derived from an EMBL/GenBank/DDBJ whole genome shotgun (WGS) entry which is preliminary data.</text>
</comment>
<evidence type="ECO:0000256" key="1">
    <source>
        <dbReference type="ARBA" id="ARBA00008061"/>
    </source>
</evidence>
<keyword evidence="3" id="KW-0378">Hydrolase</keyword>
<dbReference type="EMBL" id="BMDX01000003">
    <property type="protein sequence ID" value="GGA68351.1"/>
    <property type="molecule type" value="Genomic_DNA"/>
</dbReference>
<evidence type="ECO:0000259" key="7">
    <source>
        <dbReference type="Pfam" id="PF11852"/>
    </source>
</evidence>
<name>A0A8J2U346_9GAMM</name>
<evidence type="ECO:0000256" key="2">
    <source>
        <dbReference type="ARBA" id="ARBA00022729"/>
    </source>
</evidence>
<dbReference type="OrthoDB" id="3236218at2"/>
<evidence type="ECO:0000313" key="9">
    <source>
        <dbReference type="EMBL" id="GGA68351.1"/>
    </source>
</evidence>
<dbReference type="Gene3D" id="2.60.40.1130">
    <property type="entry name" value="Rab geranylgeranyltransferase alpha-subunit, insert domain"/>
    <property type="match status" value="1"/>
</dbReference>
<proteinExistence type="inferred from homology"/>
<dbReference type="PROSITE" id="PS51257">
    <property type="entry name" value="PROKAR_LIPOPROTEIN"/>
    <property type="match status" value="1"/>
</dbReference>
<dbReference type="InterPro" id="IPR005323">
    <property type="entry name" value="CBM41_pullulanase"/>
</dbReference>
<dbReference type="Gene3D" id="3.20.20.80">
    <property type="entry name" value="Glycosidases"/>
    <property type="match status" value="1"/>
</dbReference>
<gene>
    <name evidence="9" type="ORF">GCM10011369_07490</name>
</gene>
<dbReference type="SUPFAM" id="SSF51011">
    <property type="entry name" value="Glycosyl hydrolase domain"/>
    <property type="match status" value="1"/>
</dbReference>
<reference evidence="10" key="1">
    <citation type="journal article" date="2019" name="Int. J. Syst. Evol. Microbiol.">
        <title>The Global Catalogue of Microorganisms (GCM) 10K type strain sequencing project: providing services to taxonomists for standard genome sequencing and annotation.</title>
        <authorList>
            <consortium name="The Broad Institute Genomics Platform"/>
            <consortium name="The Broad Institute Genome Sequencing Center for Infectious Disease"/>
            <person name="Wu L."/>
            <person name="Ma J."/>
        </authorList>
    </citation>
    <scope>NUCLEOTIDE SEQUENCE [LARGE SCALE GENOMIC DNA]</scope>
    <source>
        <strain evidence="10">CGMCC 1.10130</strain>
    </source>
</reference>
<comment type="similarity">
    <text evidence="1">Belongs to the glycosyl hydrolase 13 family.</text>
</comment>
<dbReference type="GO" id="GO:0005975">
    <property type="term" value="P:carbohydrate metabolic process"/>
    <property type="evidence" value="ECO:0007669"/>
    <property type="project" value="InterPro"/>
</dbReference>
<organism evidence="9 10">
    <name type="scientific">Neiella marina</name>
    <dbReference type="NCBI Taxonomy" id="508461"/>
    <lineage>
        <taxon>Bacteria</taxon>
        <taxon>Pseudomonadati</taxon>
        <taxon>Pseudomonadota</taxon>
        <taxon>Gammaproteobacteria</taxon>
        <taxon>Alteromonadales</taxon>
        <taxon>Echinimonadaceae</taxon>
        <taxon>Neiella</taxon>
    </lineage>
</organism>
<evidence type="ECO:0000259" key="8">
    <source>
        <dbReference type="Pfam" id="PF17967"/>
    </source>
</evidence>
<dbReference type="Pfam" id="PF02922">
    <property type="entry name" value="CBM_48"/>
    <property type="match status" value="1"/>
</dbReference>
<dbReference type="InterPro" id="IPR004193">
    <property type="entry name" value="Glyco_hydro_13_N"/>
</dbReference>
<evidence type="ECO:0000259" key="6">
    <source>
        <dbReference type="Pfam" id="PF03714"/>
    </source>
</evidence>
<feature type="domain" description="Pullulanase N2" evidence="8">
    <location>
        <begin position="169"/>
        <end position="277"/>
    </location>
</feature>
<keyword evidence="10" id="KW-1185">Reference proteome</keyword>
<accession>A0A8J2U346</accession>
<feature type="domain" description="Alpha-1,6-glucosidases pullulanase-type C-terminal" evidence="7">
    <location>
        <begin position="895"/>
        <end position="1052"/>
    </location>
</feature>
<dbReference type="Gene3D" id="2.60.40.3620">
    <property type="match status" value="2"/>
</dbReference>
<dbReference type="Gene3D" id="2.60.40.10">
    <property type="entry name" value="Immunoglobulins"/>
    <property type="match status" value="1"/>
</dbReference>
<dbReference type="SUPFAM" id="SSF81296">
    <property type="entry name" value="E set domains"/>
    <property type="match status" value="2"/>
</dbReference>
<dbReference type="InterPro" id="IPR011839">
    <property type="entry name" value="Pullul_strch"/>
</dbReference>
<dbReference type="CDD" id="cd02861">
    <property type="entry name" value="E_set_pullulanase_like"/>
    <property type="match status" value="1"/>
</dbReference>
<protein>
    <submittedName>
        <fullName evidence="9">Pullulanase</fullName>
    </submittedName>
</protein>
<feature type="domain" description="Glycoside hydrolase family 13 N-terminal" evidence="5">
    <location>
        <begin position="292"/>
        <end position="378"/>
    </location>
</feature>
<dbReference type="CDD" id="cd11341">
    <property type="entry name" value="AmyAc_Pullulanase_LD-like"/>
    <property type="match status" value="1"/>
</dbReference>
<dbReference type="Proteomes" id="UP000619743">
    <property type="component" value="Unassembled WGS sequence"/>
</dbReference>
<dbReference type="GO" id="GO:0051060">
    <property type="term" value="F:pullulanase activity"/>
    <property type="evidence" value="ECO:0007669"/>
    <property type="project" value="InterPro"/>
</dbReference>
<evidence type="ECO:0000313" key="10">
    <source>
        <dbReference type="Proteomes" id="UP000619743"/>
    </source>
</evidence>
<sequence length="1288" mass="139044">MKNILNRGVMGTAIVAAALSGCGGSSNNSNPPASELVEVGENQVALYFNLQDSSASYEDWGLHLWNGGSCPDGYSQAMMDRAGDNFENWDDPFAFEGESDTYGIYWVLDINPDAECANFIIHKGDEKGMGSADGLLEIAKADDYAFTFKDVSSVFYDVIETPPVAIEGAAAHLTNEESVRWNVPDSASSIMLLSSAAANIALNADGSLAGDYTTIDLTSASATDNAPPHLSGFDAFTHEASADELKAALKTQLVAVAMNGDAQIVAATNVQIPLALDALYTAGDNDADEADLGVSIVGSSTDFSVWAPTATQVELLAFDADTKVQLAESPIAMSEDPATGIWSASTDLPEGTFYQYRIAVYHPSTGRNESLVTTDPYSISLSMNSVYSQVVDLDSAALKPAGWDDHDVPMIEPKNIVIYESHIRDFSISDPTTTEAYRGTYKAFTETESDAMKHILALQEAGLTHFHLLPAADFATTNEDPSQRIEITNTVGELCAIRSSASVCGEDAGATLLSLLEQCDPATQCAETIVDDIRDLDGFNWGYDPLHFGVPEGTYSTDADGTTRIVEFREMVQTLHENGLNVVMDLVYNHTNASGTGDKSVLDKVVPGYYHRLDELSGGVTKSTCCDNTATEHVMMAKLMTDTILIWTEHYKVDAYRFDLMGHQPKQAMIDSLAAAREVNENVYFYGEGWNFGEVENDARFVQARQHNMYGTGIGTFSDRGRDAIRGGGPFDGGDAIRTNQGLGNGLYTLPNEHNSGSADELNNWLKQADIVRVELTGNLADFILIDRNGNTKRGKDVDYNGQESGYAAATYETQTYVSKHDNQTLWDNNQYKLPTGLSAMDRARMQVLSVSFPLLGQSIPFMHMGADLLRSKSMERDSYDSGDWYNKVDFSAVDNNWNKGLPRDDKDGSNYDLIREVIADTSIETSASELEYSRDMFMEYLKIRSSSPLFGLGEASVVMKRVDYHNTGTEQTPGLIVQSIDDGVNAGTDLDSNYDAIMVIYNMDANVHSVAVPANAELHPVQQDSVDAAIAAVEVSSGSVDVPAFSTVVIVVPQEGAQGAGIPVSNKNMDNIAPFGDTKVYIRGSMNDWGTANETLFVGEGVYTTNITLDAGSYEFKFADADWADVNYGFGGITEGADSLALSDVSGNIAVTIETAGIYKFDVDATNTDQLVVTVSASEDTPTFGATGVYLRGSFDPGWAALEDYQFTYVGGGIYELNAELNAGGVNFKVADDSWGDINFGQDGGVVSLDTEIPLEYNKGDLSFDAPTDGTYTLVFDAVNLTLTVTQ</sequence>
<dbReference type="InterPro" id="IPR040671">
    <property type="entry name" value="Pullulanase_N2"/>
</dbReference>